<comment type="subcellular location">
    <subcellularLocation>
        <location evidence="1">Secreted</location>
    </subcellularLocation>
</comment>
<dbReference type="InterPro" id="IPR010126">
    <property type="entry name" value="Esterase_phb"/>
</dbReference>
<feature type="chain" id="PRO_5010343752" evidence="8">
    <location>
        <begin position="18"/>
        <end position="300"/>
    </location>
</feature>
<dbReference type="RefSeq" id="WP_074864113.1">
    <property type="nucleotide sequence ID" value="NZ_FOAS01000001.1"/>
</dbReference>
<evidence type="ECO:0000256" key="1">
    <source>
        <dbReference type="ARBA" id="ARBA00004613"/>
    </source>
</evidence>
<feature type="signal peptide" evidence="8">
    <location>
        <begin position="1"/>
        <end position="17"/>
    </location>
</feature>
<organism evidence="9 10">
    <name type="scientific">Atopomonas hussainii</name>
    <dbReference type="NCBI Taxonomy" id="1429083"/>
    <lineage>
        <taxon>Bacteria</taxon>
        <taxon>Pseudomonadati</taxon>
        <taxon>Pseudomonadota</taxon>
        <taxon>Gammaproteobacteria</taxon>
        <taxon>Pseudomonadales</taxon>
        <taxon>Pseudomonadaceae</taxon>
        <taxon>Atopomonas</taxon>
    </lineage>
</organism>
<keyword evidence="5" id="KW-0378">Hydrolase</keyword>
<dbReference type="EMBL" id="FOAS01000001">
    <property type="protein sequence ID" value="SEK22282.1"/>
    <property type="molecule type" value="Genomic_DNA"/>
</dbReference>
<keyword evidence="2" id="KW-0964">Secreted</keyword>
<name>A0A1H7FCY4_9GAMM</name>
<evidence type="ECO:0000256" key="5">
    <source>
        <dbReference type="ARBA" id="ARBA00022801"/>
    </source>
</evidence>
<dbReference type="PANTHER" id="PTHR38050">
    <property type="match status" value="1"/>
</dbReference>
<dbReference type="GO" id="GO:0045493">
    <property type="term" value="P:xylan catabolic process"/>
    <property type="evidence" value="ECO:0007669"/>
    <property type="project" value="UniProtKB-KW"/>
</dbReference>
<dbReference type="AlphaFoldDB" id="A0A1H7FCY4"/>
<gene>
    <name evidence="9" type="ORF">SAMN05216214_101144</name>
</gene>
<proteinExistence type="predicted"/>
<dbReference type="GO" id="GO:0005576">
    <property type="term" value="C:extracellular region"/>
    <property type="evidence" value="ECO:0007669"/>
    <property type="project" value="UniProtKB-SubCell"/>
</dbReference>
<keyword evidence="7" id="KW-0624">Polysaccharide degradation</keyword>
<dbReference type="Gene3D" id="3.40.50.1820">
    <property type="entry name" value="alpha/beta hydrolase"/>
    <property type="match status" value="1"/>
</dbReference>
<evidence type="ECO:0000256" key="4">
    <source>
        <dbReference type="ARBA" id="ARBA00022729"/>
    </source>
</evidence>
<dbReference type="Pfam" id="PF10503">
    <property type="entry name" value="Esterase_PHB"/>
    <property type="match status" value="1"/>
</dbReference>
<dbReference type="Proteomes" id="UP000185766">
    <property type="component" value="Unassembled WGS sequence"/>
</dbReference>
<reference evidence="9 10" key="1">
    <citation type="submission" date="2016-10" db="EMBL/GenBank/DDBJ databases">
        <authorList>
            <person name="de Groot N.N."/>
        </authorList>
    </citation>
    <scope>NUCLEOTIDE SEQUENCE [LARGE SCALE GENOMIC DNA]</scope>
    <source>
        <strain evidence="9 10">JCM 19513</strain>
    </source>
</reference>
<evidence type="ECO:0000256" key="6">
    <source>
        <dbReference type="ARBA" id="ARBA00023277"/>
    </source>
</evidence>
<evidence type="ECO:0000313" key="10">
    <source>
        <dbReference type="Proteomes" id="UP000185766"/>
    </source>
</evidence>
<evidence type="ECO:0000256" key="8">
    <source>
        <dbReference type="SAM" id="SignalP"/>
    </source>
</evidence>
<evidence type="ECO:0000256" key="7">
    <source>
        <dbReference type="ARBA" id="ARBA00023326"/>
    </source>
</evidence>
<sequence>MRTLLMLLGMLCLTVQAAEGQDHTLTVNGEQRSYRLFVPAPATDAPRPLLLVLHGGLGNAAQVERSTAMNNVASAAGFMVAYPNGTGGRLLRNQRTWNAGQCCGRAAKEQVDDVAFIQAMLVAIDQQQTLDATRVYATGHSNGAMLSYRLACELPGVFAAIVPVAGTLTLDDCPGAQTTAVLHIHGSADSHVPFNGGVGANSIAGVHYRGVRDSLQLLAAARGCDAKQSIETLADGSTLTRWACPQAPVQLRLVPGGEHVWPGGHSRRNRRNFGGDFSASQAVWDFAQSFTSKGRSAWVH</sequence>
<dbReference type="PANTHER" id="PTHR38050:SF2">
    <property type="entry name" value="FERULOYL ESTERASE C-RELATED"/>
    <property type="match status" value="1"/>
</dbReference>
<dbReference type="InterPro" id="IPR029058">
    <property type="entry name" value="AB_hydrolase_fold"/>
</dbReference>
<dbReference type="SUPFAM" id="SSF53474">
    <property type="entry name" value="alpha/beta-Hydrolases"/>
    <property type="match status" value="1"/>
</dbReference>
<accession>A0A1H7FCY4</accession>
<dbReference type="STRING" id="1429083.GCA_001885685_02409"/>
<dbReference type="GO" id="GO:0030600">
    <property type="term" value="F:feruloyl esterase activity"/>
    <property type="evidence" value="ECO:0007669"/>
    <property type="project" value="InterPro"/>
</dbReference>
<evidence type="ECO:0000256" key="2">
    <source>
        <dbReference type="ARBA" id="ARBA00022525"/>
    </source>
</evidence>
<protein>
    <submittedName>
        <fullName evidence="9">Polyhydroxybutyrate depolymerase</fullName>
    </submittedName>
</protein>
<keyword evidence="4 8" id="KW-0732">Signal</keyword>
<keyword evidence="6" id="KW-0119">Carbohydrate metabolism</keyword>
<keyword evidence="10" id="KW-1185">Reference proteome</keyword>
<evidence type="ECO:0000256" key="3">
    <source>
        <dbReference type="ARBA" id="ARBA00022651"/>
    </source>
</evidence>
<keyword evidence="3" id="KW-0858">Xylan degradation</keyword>
<dbReference type="InterPro" id="IPR043595">
    <property type="entry name" value="FaeB/C/D"/>
</dbReference>
<evidence type="ECO:0000313" key="9">
    <source>
        <dbReference type="EMBL" id="SEK22282.1"/>
    </source>
</evidence>